<evidence type="ECO:0000256" key="3">
    <source>
        <dbReference type="ARBA" id="ARBA00038317"/>
    </source>
</evidence>
<keyword evidence="6" id="KW-1185">Reference proteome</keyword>
<organism evidence="6 7">
    <name type="scientific">Plectus sambesii</name>
    <dbReference type="NCBI Taxonomy" id="2011161"/>
    <lineage>
        <taxon>Eukaryota</taxon>
        <taxon>Metazoa</taxon>
        <taxon>Ecdysozoa</taxon>
        <taxon>Nematoda</taxon>
        <taxon>Chromadorea</taxon>
        <taxon>Plectida</taxon>
        <taxon>Plectina</taxon>
        <taxon>Plectoidea</taxon>
        <taxon>Plectidae</taxon>
        <taxon>Plectus</taxon>
    </lineage>
</organism>
<dbReference type="SUPFAM" id="SSF52833">
    <property type="entry name" value="Thioredoxin-like"/>
    <property type="match status" value="1"/>
</dbReference>
<evidence type="ECO:0000259" key="5">
    <source>
        <dbReference type="PROSITE" id="PS50404"/>
    </source>
</evidence>
<protein>
    <recommendedName>
        <fullName evidence="1">glutathione transferase</fullName>
        <ecNumber evidence="1">2.5.1.18</ecNumber>
    </recommendedName>
</protein>
<keyword evidence="2" id="KW-0808">Transferase</keyword>
<dbReference type="CDD" id="cd03039">
    <property type="entry name" value="GST_N_Sigma_like"/>
    <property type="match status" value="1"/>
</dbReference>
<dbReference type="Proteomes" id="UP000887566">
    <property type="component" value="Unplaced"/>
</dbReference>
<proteinExistence type="inferred from homology"/>
<comment type="catalytic activity">
    <reaction evidence="4">
        <text>RX + glutathione = an S-substituted glutathione + a halide anion + H(+)</text>
        <dbReference type="Rhea" id="RHEA:16437"/>
        <dbReference type="ChEBI" id="CHEBI:15378"/>
        <dbReference type="ChEBI" id="CHEBI:16042"/>
        <dbReference type="ChEBI" id="CHEBI:17792"/>
        <dbReference type="ChEBI" id="CHEBI:57925"/>
        <dbReference type="ChEBI" id="CHEBI:90779"/>
        <dbReference type="EC" id="2.5.1.18"/>
    </reaction>
</comment>
<dbReference type="Gene3D" id="1.20.1050.130">
    <property type="match status" value="1"/>
</dbReference>
<dbReference type="GO" id="GO:0006749">
    <property type="term" value="P:glutathione metabolic process"/>
    <property type="evidence" value="ECO:0007669"/>
    <property type="project" value="TreeGrafter"/>
</dbReference>
<dbReference type="InterPro" id="IPR040079">
    <property type="entry name" value="Glutathione_S-Trfase"/>
</dbReference>
<sequence>MPQYKLIYFDLYGRAETARILFHLAGVPYEDVRYNFYTEWAEKKSESRWGVLPELEVDGKKLAQSAAINQYLAKQF</sequence>
<accession>A0A914X7C7</accession>
<dbReference type="Pfam" id="PF02798">
    <property type="entry name" value="GST_N"/>
    <property type="match status" value="1"/>
</dbReference>
<dbReference type="WBParaSite" id="PSAMB.scaffold6833size8715.g29197.t1">
    <property type="protein sequence ID" value="PSAMB.scaffold6833size8715.g29197.t1"/>
    <property type="gene ID" value="PSAMB.scaffold6833size8715.g29197"/>
</dbReference>
<dbReference type="PROSITE" id="PS50404">
    <property type="entry name" value="GST_NTER"/>
    <property type="match status" value="1"/>
</dbReference>
<dbReference type="InterPro" id="IPR036249">
    <property type="entry name" value="Thioredoxin-like_sf"/>
</dbReference>
<dbReference type="InterPro" id="IPR004045">
    <property type="entry name" value="Glutathione_S-Trfase_N"/>
</dbReference>
<dbReference type="PANTHER" id="PTHR11571">
    <property type="entry name" value="GLUTATHIONE S-TRANSFERASE"/>
    <property type="match status" value="1"/>
</dbReference>
<evidence type="ECO:0000256" key="2">
    <source>
        <dbReference type="ARBA" id="ARBA00022679"/>
    </source>
</evidence>
<evidence type="ECO:0000256" key="4">
    <source>
        <dbReference type="ARBA" id="ARBA00047960"/>
    </source>
</evidence>
<dbReference type="EC" id="2.5.1.18" evidence="1"/>
<evidence type="ECO:0000313" key="7">
    <source>
        <dbReference type="WBParaSite" id="PSAMB.scaffold6833size8715.g29197.t1"/>
    </source>
</evidence>
<dbReference type="InterPro" id="IPR050213">
    <property type="entry name" value="GST_superfamily"/>
</dbReference>
<feature type="domain" description="GST N-terminal" evidence="5">
    <location>
        <begin position="2"/>
        <end position="76"/>
    </location>
</feature>
<dbReference type="SFLD" id="SFLDS00019">
    <property type="entry name" value="Glutathione_Transferase_(cytos"/>
    <property type="match status" value="1"/>
</dbReference>
<reference evidence="7" key="1">
    <citation type="submission" date="2022-11" db="UniProtKB">
        <authorList>
            <consortium name="WormBaseParasite"/>
        </authorList>
    </citation>
    <scope>IDENTIFICATION</scope>
</reference>
<name>A0A914X7C7_9BILA</name>
<dbReference type="FunFam" id="3.40.30.10:FF:000258">
    <property type="entry name" value="Glutathione S-transferase"/>
    <property type="match status" value="1"/>
</dbReference>
<dbReference type="PANTHER" id="PTHR11571:SF224">
    <property type="entry name" value="HEMATOPOIETIC PROSTAGLANDIN D SYNTHASE"/>
    <property type="match status" value="1"/>
</dbReference>
<evidence type="ECO:0000256" key="1">
    <source>
        <dbReference type="ARBA" id="ARBA00012452"/>
    </source>
</evidence>
<comment type="similarity">
    <text evidence="3">Belongs to the GST superfamily. Sigma family.</text>
</comment>
<dbReference type="AlphaFoldDB" id="A0A914X7C7"/>
<evidence type="ECO:0000313" key="6">
    <source>
        <dbReference type="Proteomes" id="UP000887566"/>
    </source>
</evidence>
<dbReference type="GO" id="GO:0004364">
    <property type="term" value="F:glutathione transferase activity"/>
    <property type="evidence" value="ECO:0007669"/>
    <property type="project" value="UniProtKB-EC"/>
</dbReference>